<proteinExistence type="predicted"/>
<keyword evidence="2" id="KW-1185">Reference proteome</keyword>
<evidence type="ECO:0000313" key="2">
    <source>
        <dbReference type="Proteomes" id="UP000569329"/>
    </source>
</evidence>
<sequence length="55" mass="6502">MASLPTRTPQAHLHPLLRRDRGLVVPAHPDGDLQQLRRVWQHLRTRTDHRPRGER</sequence>
<organism evidence="1 2">
    <name type="scientific">Halosaccharopolyspora lacisalsi</name>
    <dbReference type="NCBI Taxonomy" id="1000566"/>
    <lineage>
        <taxon>Bacteria</taxon>
        <taxon>Bacillati</taxon>
        <taxon>Actinomycetota</taxon>
        <taxon>Actinomycetes</taxon>
        <taxon>Pseudonocardiales</taxon>
        <taxon>Pseudonocardiaceae</taxon>
        <taxon>Halosaccharopolyspora</taxon>
    </lineage>
</organism>
<protein>
    <submittedName>
        <fullName evidence="1">Uncharacterized protein</fullName>
    </submittedName>
</protein>
<dbReference type="EMBL" id="JACGWZ010000005">
    <property type="protein sequence ID" value="MBA8826067.1"/>
    <property type="molecule type" value="Genomic_DNA"/>
</dbReference>
<dbReference type="AlphaFoldDB" id="A0A839E2U2"/>
<comment type="caution">
    <text evidence="1">The sequence shown here is derived from an EMBL/GenBank/DDBJ whole genome shotgun (WGS) entry which is preliminary data.</text>
</comment>
<dbReference type="Proteomes" id="UP000569329">
    <property type="component" value="Unassembled WGS sequence"/>
</dbReference>
<evidence type="ECO:0000313" key="1">
    <source>
        <dbReference type="EMBL" id="MBA8826067.1"/>
    </source>
</evidence>
<reference evidence="1 2" key="1">
    <citation type="submission" date="2020-07" db="EMBL/GenBank/DDBJ databases">
        <title>Sequencing the genomes of 1000 actinobacteria strains.</title>
        <authorList>
            <person name="Klenk H.-P."/>
        </authorList>
    </citation>
    <scope>NUCLEOTIDE SEQUENCE [LARGE SCALE GENOMIC DNA]</scope>
    <source>
        <strain evidence="1 2">DSM 45975</strain>
    </source>
</reference>
<accession>A0A839E2U2</accession>
<name>A0A839E2U2_9PSEU</name>
<gene>
    <name evidence="1" type="ORF">FHX42_003443</name>
</gene>